<dbReference type="EMBL" id="CP003789">
    <property type="protein sequence ID" value="AGA65137.1"/>
    <property type="molecule type" value="Genomic_DNA"/>
</dbReference>
<evidence type="ECO:0000313" key="16">
    <source>
        <dbReference type="Proteomes" id="UP000010799"/>
    </source>
</evidence>
<comment type="catalytic activity">
    <reaction evidence="13 14">
        <text>di-trans,octa-cis-undecaprenyl diphosphate + H2O = di-trans,octa-cis-undecaprenyl phosphate + phosphate + H(+)</text>
        <dbReference type="Rhea" id="RHEA:28094"/>
        <dbReference type="ChEBI" id="CHEBI:15377"/>
        <dbReference type="ChEBI" id="CHEBI:15378"/>
        <dbReference type="ChEBI" id="CHEBI:43474"/>
        <dbReference type="ChEBI" id="CHEBI:58405"/>
        <dbReference type="ChEBI" id="CHEBI:60392"/>
        <dbReference type="EC" id="3.6.1.27"/>
    </reaction>
</comment>
<dbReference type="GO" id="GO:0005886">
    <property type="term" value="C:plasma membrane"/>
    <property type="evidence" value="ECO:0007669"/>
    <property type="project" value="UniProtKB-SubCell"/>
</dbReference>
<comment type="similarity">
    <text evidence="2 14">Belongs to the UppP family.</text>
</comment>
<reference evidence="15 16" key="1">
    <citation type="journal article" date="2012" name="Stand. Genomic Sci.">
        <title>Complete genome sequence of Liberibacter crescens BT-1.</title>
        <authorList>
            <person name="Leonard M.T."/>
            <person name="Fagen J.R."/>
            <person name="Davis-Richardson A.G."/>
            <person name="Davis M.J."/>
            <person name="Triplett E.W."/>
        </authorList>
    </citation>
    <scope>NUCLEOTIDE SEQUENCE [LARGE SCALE GENOMIC DNA]</scope>
    <source>
        <strain evidence="15 16">BT-1</strain>
    </source>
</reference>
<feature type="transmembrane region" description="Helical" evidence="14">
    <location>
        <begin position="187"/>
        <end position="205"/>
    </location>
</feature>
<evidence type="ECO:0000256" key="13">
    <source>
        <dbReference type="ARBA" id="ARBA00047594"/>
    </source>
</evidence>
<dbReference type="InterPro" id="IPR003824">
    <property type="entry name" value="UppP"/>
</dbReference>
<dbReference type="STRING" id="1215343.B488_11450"/>
<evidence type="ECO:0000256" key="8">
    <source>
        <dbReference type="ARBA" id="ARBA00022989"/>
    </source>
</evidence>
<evidence type="ECO:0000256" key="9">
    <source>
        <dbReference type="ARBA" id="ARBA00023136"/>
    </source>
</evidence>
<feature type="transmembrane region" description="Helical" evidence="14">
    <location>
        <begin position="244"/>
        <end position="264"/>
    </location>
</feature>
<keyword evidence="10 14" id="KW-0046">Antibiotic resistance</keyword>
<evidence type="ECO:0000256" key="6">
    <source>
        <dbReference type="ARBA" id="ARBA00022692"/>
    </source>
</evidence>
<feature type="transmembrane region" description="Helical" evidence="14">
    <location>
        <begin position="217"/>
        <end position="238"/>
    </location>
</feature>
<dbReference type="eggNOG" id="COG1968">
    <property type="taxonomic scope" value="Bacteria"/>
</dbReference>
<evidence type="ECO:0000256" key="1">
    <source>
        <dbReference type="ARBA" id="ARBA00004651"/>
    </source>
</evidence>
<feature type="transmembrane region" description="Helical" evidence="14">
    <location>
        <begin position="7"/>
        <end position="33"/>
    </location>
</feature>
<dbReference type="EC" id="3.6.1.27" evidence="3 14"/>
<sequence>MSGYSIINALILGIIEGVTEFIPVSSSAHLLLIGHFLGFKSPGNSFSILIQLGAISSLLFVYFHKLLKIVIAFPSQEYARHFVACIFVASLPAAVIGFLSYHFIKFVLFEQPILICMTLIIGGIILLVVDRIDFKPRYTNSMNYPLLVAFKIGIFQCLSIFPGVSRSGSTIVGALIMGVDKRSATEFSFFLSMPIVFGACILDFYKNRSVIMHDSGLLIVIGFFSAFLSGLLVVRSFLNFVSKKGYTVFALWRIIFGVISLIALSI</sequence>
<comment type="subcellular location">
    <subcellularLocation>
        <location evidence="14">Cell inner membrane</location>
        <topology evidence="14">Multi-pass membrane protein</topology>
    </subcellularLocation>
    <subcellularLocation>
        <location evidence="1">Cell membrane</location>
        <topology evidence="1">Multi-pass membrane protein</topology>
    </subcellularLocation>
</comment>
<feature type="transmembrane region" description="Helical" evidence="14">
    <location>
        <begin position="83"/>
        <end position="103"/>
    </location>
</feature>
<keyword evidence="7 14" id="KW-0378">Hydrolase</keyword>
<feature type="transmembrane region" description="Helical" evidence="14">
    <location>
        <begin position="109"/>
        <end position="129"/>
    </location>
</feature>
<comment type="function">
    <text evidence="14">Catalyzes the dephosphorylation of undecaprenyl diphosphate (UPP). Confers resistance to bacitracin.</text>
</comment>
<comment type="miscellaneous">
    <text evidence="14">Bacitracin is thought to be involved in the inhibition of peptidoglycan synthesis by sequestering undecaprenyl diphosphate, thereby reducing the pool of lipid carrier available.</text>
</comment>
<dbReference type="GO" id="GO:0050380">
    <property type="term" value="F:undecaprenyl-diphosphatase activity"/>
    <property type="evidence" value="ECO:0007669"/>
    <property type="project" value="UniProtKB-UniRule"/>
</dbReference>
<gene>
    <name evidence="14" type="primary">uppP</name>
    <name evidence="15" type="ordered locus">B488_11450</name>
</gene>
<dbReference type="GO" id="GO:0071555">
    <property type="term" value="P:cell wall organization"/>
    <property type="evidence" value="ECO:0007669"/>
    <property type="project" value="UniProtKB-KW"/>
</dbReference>
<evidence type="ECO:0000256" key="12">
    <source>
        <dbReference type="ARBA" id="ARBA00032932"/>
    </source>
</evidence>
<keyword evidence="9 14" id="KW-0472">Membrane</keyword>
<dbReference type="PATRIC" id="fig|1215343.11.peg.1179"/>
<dbReference type="PANTHER" id="PTHR30622">
    <property type="entry name" value="UNDECAPRENYL-DIPHOSPHATASE"/>
    <property type="match status" value="1"/>
</dbReference>
<organism evidence="15 16">
    <name type="scientific">Liberibacter crescens (strain BT-1)</name>
    <dbReference type="NCBI Taxonomy" id="1215343"/>
    <lineage>
        <taxon>Bacteria</taxon>
        <taxon>Pseudomonadati</taxon>
        <taxon>Pseudomonadota</taxon>
        <taxon>Alphaproteobacteria</taxon>
        <taxon>Hyphomicrobiales</taxon>
        <taxon>Rhizobiaceae</taxon>
        <taxon>Liberibacter</taxon>
    </lineage>
</organism>
<evidence type="ECO:0000256" key="3">
    <source>
        <dbReference type="ARBA" id="ARBA00012374"/>
    </source>
</evidence>
<keyword evidence="6 14" id="KW-0812">Transmembrane</keyword>
<dbReference type="RefSeq" id="WP_015273562.1">
    <property type="nucleotide sequence ID" value="NC_019907.1"/>
</dbReference>
<dbReference type="Pfam" id="PF02673">
    <property type="entry name" value="BacA"/>
    <property type="match status" value="1"/>
</dbReference>
<dbReference type="HOGENOM" id="CLU_060296_2_0_5"/>
<evidence type="ECO:0000256" key="14">
    <source>
        <dbReference type="HAMAP-Rule" id="MF_01006"/>
    </source>
</evidence>
<accession>L0EW02</accession>
<evidence type="ECO:0000256" key="5">
    <source>
        <dbReference type="ARBA" id="ARBA00022475"/>
    </source>
</evidence>
<keyword evidence="14" id="KW-0997">Cell inner membrane</keyword>
<dbReference type="NCBIfam" id="NF001389">
    <property type="entry name" value="PRK00281.1-2"/>
    <property type="match status" value="1"/>
</dbReference>
<evidence type="ECO:0000256" key="2">
    <source>
        <dbReference type="ARBA" id="ARBA00010621"/>
    </source>
</evidence>
<dbReference type="PANTHER" id="PTHR30622:SF3">
    <property type="entry name" value="UNDECAPRENYL-DIPHOSPHATASE"/>
    <property type="match status" value="1"/>
</dbReference>
<dbReference type="AlphaFoldDB" id="L0EW02"/>
<evidence type="ECO:0000256" key="4">
    <source>
        <dbReference type="ARBA" id="ARBA00021581"/>
    </source>
</evidence>
<feature type="transmembrane region" description="Helical" evidence="14">
    <location>
        <begin position="141"/>
        <end position="161"/>
    </location>
</feature>
<dbReference type="GO" id="GO:0008360">
    <property type="term" value="P:regulation of cell shape"/>
    <property type="evidence" value="ECO:0007669"/>
    <property type="project" value="UniProtKB-KW"/>
</dbReference>
<keyword evidence="16" id="KW-1185">Reference proteome</keyword>
<evidence type="ECO:0000256" key="10">
    <source>
        <dbReference type="ARBA" id="ARBA00023251"/>
    </source>
</evidence>
<keyword evidence="14" id="KW-0573">Peptidoglycan synthesis</keyword>
<dbReference type="KEGG" id="lcc:B488_11450"/>
<dbReference type="Proteomes" id="UP000010799">
    <property type="component" value="Chromosome"/>
</dbReference>
<name>L0EW02_LIBCB</name>
<keyword evidence="14" id="KW-0961">Cell wall biogenesis/degradation</keyword>
<keyword evidence="5 14" id="KW-1003">Cell membrane</keyword>
<dbReference type="GO" id="GO:0009252">
    <property type="term" value="P:peptidoglycan biosynthetic process"/>
    <property type="evidence" value="ECO:0007669"/>
    <property type="project" value="UniProtKB-KW"/>
</dbReference>
<keyword evidence="14" id="KW-0133">Cell shape</keyword>
<dbReference type="GO" id="GO:0046677">
    <property type="term" value="P:response to antibiotic"/>
    <property type="evidence" value="ECO:0007669"/>
    <property type="project" value="UniProtKB-UniRule"/>
</dbReference>
<protein>
    <recommendedName>
        <fullName evidence="4 14">Undecaprenyl-diphosphatase</fullName>
        <ecNumber evidence="3 14">3.6.1.27</ecNumber>
    </recommendedName>
    <alternativeName>
        <fullName evidence="12 14">Bacitracin resistance protein</fullName>
    </alternativeName>
    <alternativeName>
        <fullName evidence="11 14">Undecaprenyl pyrophosphate phosphatase</fullName>
    </alternativeName>
</protein>
<keyword evidence="8 14" id="KW-1133">Transmembrane helix</keyword>
<evidence type="ECO:0000256" key="11">
    <source>
        <dbReference type="ARBA" id="ARBA00032707"/>
    </source>
</evidence>
<proteinExistence type="inferred from homology"/>
<feature type="transmembrane region" description="Helical" evidence="14">
    <location>
        <begin position="45"/>
        <end position="63"/>
    </location>
</feature>
<evidence type="ECO:0000313" key="15">
    <source>
        <dbReference type="EMBL" id="AGA65137.1"/>
    </source>
</evidence>
<evidence type="ECO:0000256" key="7">
    <source>
        <dbReference type="ARBA" id="ARBA00022801"/>
    </source>
</evidence>
<dbReference type="HAMAP" id="MF_01006">
    <property type="entry name" value="Undec_diphosphatase"/>
    <property type="match status" value="1"/>
</dbReference>